<dbReference type="GO" id="GO:0003676">
    <property type="term" value="F:nucleic acid binding"/>
    <property type="evidence" value="ECO:0007669"/>
    <property type="project" value="InterPro"/>
</dbReference>
<keyword evidence="4" id="KW-1185">Reference proteome</keyword>
<feature type="compositionally biased region" description="Polar residues" evidence="2">
    <location>
        <begin position="324"/>
        <end position="341"/>
    </location>
</feature>
<dbReference type="GO" id="GO:0008168">
    <property type="term" value="F:methyltransferase activity"/>
    <property type="evidence" value="ECO:0007669"/>
    <property type="project" value="InterPro"/>
</dbReference>
<dbReference type="Proteomes" id="UP000271241">
    <property type="component" value="Unassembled WGS sequence"/>
</dbReference>
<dbReference type="PROSITE" id="PS51143">
    <property type="entry name" value="MT_A70"/>
    <property type="match status" value="1"/>
</dbReference>
<dbReference type="InterPro" id="IPR007757">
    <property type="entry name" value="MT-A70-like"/>
</dbReference>
<dbReference type="PANTHER" id="PTHR12829">
    <property type="entry name" value="N6-ADENOSINE-METHYLTRANSFERASE"/>
    <property type="match status" value="1"/>
</dbReference>
<dbReference type="Pfam" id="PF05063">
    <property type="entry name" value="MT-A70"/>
    <property type="match status" value="1"/>
</dbReference>
<dbReference type="GO" id="GO:0005634">
    <property type="term" value="C:nucleus"/>
    <property type="evidence" value="ECO:0007669"/>
    <property type="project" value="TreeGrafter"/>
</dbReference>
<dbReference type="PANTHER" id="PTHR12829:SF4">
    <property type="entry name" value="N(6)-ADENINE-SPECIFIC METHYLTRANSFERASE METTL4"/>
    <property type="match status" value="1"/>
</dbReference>
<dbReference type="PROSITE" id="PS00092">
    <property type="entry name" value="N6_MTASE"/>
    <property type="match status" value="1"/>
</dbReference>
<evidence type="ECO:0000313" key="3">
    <source>
        <dbReference type="EMBL" id="RKP08889.1"/>
    </source>
</evidence>
<sequence>MVDAPDAPCARRPAVLATRALYSRGFQGQLAFAARHFNLRQPYQRANPNKRRRVEPRGSANDTLTQELDRLVADAYQQLCEEAPQAPAEQTSAEDDETAVQDEDATSIDLPSIGSMARTMRGIDRLADDALGTTNLEHDVTQLDEFDLVYTYVVNESDQSKRIRVSQTGDVFLVPPRAQFLASDIEQCRFLKHIAPMPQHGFDLIVMDPPYPNVSAERGSQYATLDMYDLFKLPIAQLLVAPCQVIGKVRPGGLLCCWTTHRPRHRRILLERLFPAWNVDLIGEWCWLKLANTGEPVLPLGTQHRKPYERLLIARRRPQHQERQSASTVSDPSVTNEQTDSLVPAPVPARRVFASTQCTLHSRKPPLDELLAEYLPQQPACLELFARALIPGWTAWGNEPLKFQHTRYFEPDLIDHASIPPFL</sequence>
<feature type="compositionally biased region" description="Acidic residues" evidence="2">
    <location>
        <begin position="92"/>
        <end position="106"/>
    </location>
</feature>
<organism evidence="3 4">
    <name type="scientific">Thamnocephalis sphaerospora</name>
    <dbReference type="NCBI Taxonomy" id="78915"/>
    <lineage>
        <taxon>Eukaryota</taxon>
        <taxon>Fungi</taxon>
        <taxon>Fungi incertae sedis</taxon>
        <taxon>Zoopagomycota</taxon>
        <taxon>Zoopagomycotina</taxon>
        <taxon>Zoopagomycetes</taxon>
        <taxon>Zoopagales</taxon>
        <taxon>Sigmoideomycetaceae</taxon>
        <taxon>Thamnocephalis</taxon>
    </lineage>
</organism>
<protein>
    <submittedName>
        <fullName evidence="3">MT-A70-domain-containing protein</fullName>
    </submittedName>
</protein>
<dbReference type="SUPFAM" id="SSF53335">
    <property type="entry name" value="S-adenosyl-L-methionine-dependent methyltransferases"/>
    <property type="match status" value="1"/>
</dbReference>
<dbReference type="InterPro" id="IPR002052">
    <property type="entry name" value="DNA_methylase_N6_adenine_CS"/>
</dbReference>
<dbReference type="STRING" id="78915.A0A4V1IWV6"/>
<dbReference type="EMBL" id="KZ992561">
    <property type="protein sequence ID" value="RKP08889.1"/>
    <property type="molecule type" value="Genomic_DNA"/>
</dbReference>
<evidence type="ECO:0000313" key="4">
    <source>
        <dbReference type="Proteomes" id="UP000271241"/>
    </source>
</evidence>
<feature type="region of interest" description="Disordered" evidence="2">
    <location>
        <begin position="317"/>
        <end position="341"/>
    </location>
</feature>
<dbReference type="InterPro" id="IPR029063">
    <property type="entry name" value="SAM-dependent_MTases_sf"/>
</dbReference>
<gene>
    <name evidence="3" type="ORF">THASP1DRAFT_29326</name>
</gene>
<dbReference type="AlphaFoldDB" id="A0A4V1IWV6"/>
<accession>A0A4V1IWV6</accession>
<reference evidence="4" key="1">
    <citation type="journal article" date="2018" name="Nat. Microbiol.">
        <title>Leveraging single-cell genomics to expand the fungal tree of life.</title>
        <authorList>
            <person name="Ahrendt S.R."/>
            <person name="Quandt C.A."/>
            <person name="Ciobanu D."/>
            <person name="Clum A."/>
            <person name="Salamov A."/>
            <person name="Andreopoulos B."/>
            <person name="Cheng J.F."/>
            <person name="Woyke T."/>
            <person name="Pelin A."/>
            <person name="Henrissat B."/>
            <person name="Reynolds N.K."/>
            <person name="Benny G.L."/>
            <person name="Smith M.E."/>
            <person name="James T.Y."/>
            <person name="Grigoriev I.V."/>
        </authorList>
    </citation>
    <scope>NUCLEOTIDE SEQUENCE [LARGE SCALE GENOMIC DNA]</scope>
    <source>
        <strain evidence="4">RSA 1356</strain>
    </source>
</reference>
<evidence type="ECO:0000256" key="2">
    <source>
        <dbReference type="SAM" id="MobiDB-lite"/>
    </source>
</evidence>
<evidence type="ECO:0000256" key="1">
    <source>
        <dbReference type="PROSITE-ProRule" id="PRU00489"/>
    </source>
</evidence>
<name>A0A4V1IWV6_9FUNG</name>
<dbReference type="GO" id="GO:0032259">
    <property type="term" value="P:methylation"/>
    <property type="evidence" value="ECO:0007669"/>
    <property type="project" value="InterPro"/>
</dbReference>
<feature type="region of interest" description="Disordered" evidence="2">
    <location>
        <begin position="83"/>
        <end position="107"/>
    </location>
</feature>
<dbReference type="OrthoDB" id="61116at2759"/>
<proteinExistence type="inferred from homology"/>
<feature type="region of interest" description="Disordered" evidence="2">
    <location>
        <begin position="41"/>
        <end position="63"/>
    </location>
</feature>
<comment type="similarity">
    <text evidence="1">Belongs to the MT-A70-like family.</text>
</comment>